<dbReference type="InterPro" id="IPR000277">
    <property type="entry name" value="Cys/Met-Metab_PyrdxlP-dep_enz"/>
</dbReference>
<dbReference type="PANTHER" id="PTHR42699:SF1">
    <property type="entry name" value="CYSTATHIONINE GAMMA-SYNTHASE-RELATED"/>
    <property type="match status" value="1"/>
</dbReference>
<dbReference type="GO" id="GO:0030170">
    <property type="term" value="F:pyridoxal phosphate binding"/>
    <property type="evidence" value="ECO:0007669"/>
    <property type="project" value="InterPro"/>
</dbReference>
<dbReference type="Gene3D" id="3.40.640.10">
    <property type="entry name" value="Type I PLP-dependent aspartate aminotransferase-like (Major domain)"/>
    <property type="match status" value="1"/>
</dbReference>
<comment type="similarity">
    <text evidence="3">Belongs to the trans-sulfuration enzymes family.</text>
</comment>
<dbReference type="GO" id="GO:0019346">
    <property type="term" value="P:transsulfuration"/>
    <property type="evidence" value="ECO:0007669"/>
    <property type="project" value="InterPro"/>
</dbReference>
<dbReference type="Gene3D" id="3.90.1150.10">
    <property type="entry name" value="Aspartate Aminotransferase, domain 1"/>
    <property type="match status" value="1"/>
</dbReference>
<organism evidence="4 5">
    <name type="scientific">Hyaloscypha variabilis (strain UAMH 11265 / GT02V1 / F)</name>
    <name type="common">Meliniomyces variabilis</name>
    <dbReference type="NCBI Taxonomy" id="1149755"/>
    <lineage>
        <taxon>Eukaryota</taxon>
        <taxon>Fungi</taxon>
        <taxon>Dikarya</taxon>
        <taxon>Ascomycota</taxon>
        <taxon>Pezizomycotina</taxon>
        <taxon>Leotiomycetes</taxon>
        <taxon>Helotiales</taxon>
        <taxon>Hyaloscyphaceae</taxon>
        <taxon>Hyaloscypha</taxon>
        <taxon>Hyaloscypha variabilis</taxon>
    </lineage>
</organism>
<sequence length="554" mass="61546">MVVLKTQSEFGHAPPPQTPYSIVSNLPGWDMLQRFRDGDMSPLGSIVHIYPRFSPTHFAAQLGQEIAKKLGMEGKGCMLYLNPIMIPYTLRHVSLEHRKEHVMKPEDLTWKVVDVAGHRLFAVFYNPMQTHGIILSWGQPGLGISIRGAEGLLKGAATMEEVPMDDLANPPKPTFTPESWAHEGLRARIIELLHRATIDPAKVTCEPKDVFLYPTGMGAVYSTTNLLPEYRPGTAVVLGVVFHNTHHHLFEEAPNGFKHVGTVDEKSIDSLETWLEEEKVAGRPVSFAMVEFPGNPTLDAVDLPRLKKLSEKYGFVLIVDDTIGGFGNVDVFEHADILLTSLTKSFSGYSNVLGGSIVLNPLSSHYSELAAKFASTHMNELFAADAQVLLSNSQDFLTRTRRLNRNAEAMASFFQRHVADPDSPIINVQYPTHLSSKPNYDALMRRSTPELPEPGYGCLLTVDFESTNTARAFYDRCGFYPSPHLGAHVTVMIAYNMMAFGKDPEDRAYFRKIGVKEESVRFSAGLEDVEDLIDTIKDALDVAAEAKKNEGKEE</sequence>
<dbReference type="InterPro" id="IPR051750">
    <property type="entry name" value="Trans-sulfuration_enzymes"/>
</dbReference>
<dbReference type="AlphaFoldDB" id="A0A2J6QV30"/>
<reference evidence="4 5" key="1">
    <citation type="submission" date="2016-04" db="EMBL/GenBank/DDBJ databases">
        <title>A degradative enzymes factory behind the ericoid mycorrhizal symbiosis.</title>
        <authorList>
            <consortium name="DOE Joint Genome Institute"/>
            <person name="Martino E."/>
            <person name="Morin E."/>
            <person name="Grelet G."/>
            <person name="Kuo A."/>
            <person name="Kohler A."/>
            <person name="Daghino S."/>
            <person name="Barry K."/>
            <person name="Choi C."/>
            <person name="Cichocki N."/>
            <person name="Clum A."/>
            <person name="Copeland A."/>
            <person name="Hainaut M."/>
            <person name="Haridas S."/>
            <person name="Labutti K."/>
            <person name="Lindquist E."/>
            <person name="Lipzen A."/>
            <person name="Khouja H.-R."/>
            <person name="Murat C."/>
            <person name="Ohm R."/>
            <person name="Olson A."/>
            <person name="Spatafora J."/>
            <person name="Veneault-Fourrey C."/>
            <person name="Henrissat B."/>
            <person name="Grigoriev I."/>
            <person name="Martin F."/>
            <person name="Perotto S."/>
        </authorList>
    </citation>
    <scope>NUCLEOTIDE SEQUENCE [LARGE SCALE GENOMIC DNA]</scope>
    <source>
        <strain evidence="4 5">F</strain>
    </source>
</reference>
<dbReference type="GO" id="GO:0003962">
    <property type="term" value="F:cystathionine gamma-synthase activity"/>
    <property type="evidence" value="ECO:0007669"/>
    <property type="project" value="TreeGrafter"/>
</dbReference>
<keyword evidence="4" id="KW-0808">Transferase</keyword>
<dbReference type="STRING" id="1149755.A0A2J6QV30"/>
<evidence type="ECO:0000256" key="1">
    <source>
        <dbReference type="ARBA" id="ARBA00001933"/>
    </source>
</evidence>
<name>A0A2J6QV30_HYAVF</name>
<gene>
    <name evidence="4" type="ORF">L207DRAFT_641955</name>
</gene>
<proteinExistence type="inferred from homology"/>
<dbReference type="InterPro" id="IPR015422">
    <property type="entry name" value="PyrdxlP-dep_Trfase_small"/>
</dbReference>
<dbReference type="EMBL" id="KZ613969">
    <property type="protein sequence ID" value="PMD30109.1"/>
    <property type="molecule type" value="Genomic_DNA"/>
</dbReference>
<dbReference type="Pfam" id="PF01053">
    <property type="entry name" value="Cys_Met_Meta_PP"/>
    <property type="match status" value="1"/>
</dbReference>
<protein>
    <submittedName>
        <fullName evidence="4">PLP-dependent transferase</fullName>
    </submittedName>
</protein>
<accession>A0A2J6QV30</accession>
<dbReference type="Proteomes" id="UP000235786">
    <property type="component" value="Unassembled WGS sequence"/>
</dbReference>
<keyword evidence="5" id="KW-1185">Reference proteome</keyword>
<dbReference type="InterPro" id="IPR015424">
    <property type="entry name" value="PyrdxlP-dep_Trfase"/>
</dbReference>
<evidence type="ECO:0000313" key="5">
    <source>
        <dbReference type="Proteomes" id="UP000235786"/>
    </source>
</evidence>
<keyword evidence="2 3" id="KW-0663">Pyridoxal phosphate</keyword>
<evidence type="ECO:0000256" key="2">
    <source>
        <dbReference type="ARBA" id="ARBA00022898"/>
    </source>
</evidence>
<dbReference type="InterPro" id="IPR015421">
    <property type="entry name" value="PyrdxlP-dep_Trfase_major"/>
</dbReference>
<evidence type="ECO:0000313" key="4">
    <source>
        <dbReference type="EMBL" id="PMD30109.1"/>
    </source>
</evidence>
<dbReference type="PANTHER" id="PTHR42699">
    <property type="match status" value="1"/>
</dbReference>
<evidence type="ECO:0000256" key="3">
    <source>
        <dbReference type="RuleBase" id="RU362118"/>
    </source>
</evidence>
<dbReference type="OrthoDB" id="10047078at2759"/>
<dbReference type="SUPFAM" id="SSF53383">
    <property type="entry name" value="PLP-dependent transferases"/>
    <property type="match status" value="1"/>
</dbReference>
<comment type="cofactor">
    <cofactor evidence="1 3">
        <name>pyridoxal 5'-phosphate</name>
        <dbReference type="ChEBI" id="CHEBI:597326"/>
    </cofactor>
</comment>